<dbReference type="EMBL" id="JALLPJ020000340">
    <property type="protein sequence ID" value="KAL3794889.1"/>
    <property type="molecule type" value="Genomic_DNA"/>
</dbReference>
<dbReference type="Proteomes" id="UP001530400">
    <property type="component" value="Unassembled WGS sequence"/>
</dbReference>
<accession>A0ABD3Q314</accession>
<keyword evidence="9" id="KW-1185">Reference proteome</keyword>
<reference evidence="8 9" key="1">
    <citation type="submission" date="2024-10" db="EMBL/GenBank/DDBJ databases">
        <title>Updated reference genomes for cyclostephanoid diatoms.</title>
        <authorList>
            <person name="Roberts W.R."/>
            <person name="Alverson A.J."/>
        </authorList>
    </citation>
    <scope>NUCLEOTIDE SEQUENCE [LARGE SCALE GENOMIC DNA]</scope>
    <source>
        <strain evidence="8 9">AJA010-31</strain>
    </source>
</reference>
<dbReference type="SUPFAM" id="SSF56112">
    <property type="entry name" value="Protein kinase-like (PK-like)"/>
    <property type="match status" value="1"/>
</dbReference>
<dbReference type="GO" id="GO:0005524">
    <property type="term" value="F:ATP binding"/>
    <property type="evidence" value="ECO:0007669"/>
    <property type="project" value="UniProtKB-KW"/>
</dbReference>
<proteinExistence type="predicted"/>
<dbReference type="InterPro" id="IPR000719">
    <property type="entry name" value="Prot_kinase_dom"/>
</dbReference>
<dbReference type="GO" id="GO:0004674">
    <property type="term" value="F:protein serine/threonine kinase activity"/>
    <property type="evidence" value="ECO:0007669"/>
    <property type="project" value="UniProtKB-EC"/>
</dbReference>
<dbReference type="InterPro" id="IPR050660">
    <property type="entry name" value="NEK_Ser/Thr_kinase"/>
</dbReference>
<organism evidence="8 9">
    <name type="scientific">Cyclotella atomus</name>
    <dbReference type="NCBI Taxonomy" id="382360"/>
    <lineage>
        <taxon>Eukaryota</taxon>
        <taxon>Sar</taxon>
        <taxon>Stramenopiles</taxon>
        <taxon>Ochrophyta</taxon>
        <taxon>Bacillariophyta</taxon>
        <taxon>Coscinodiscophyceae</taxon>
        <taxon>Thalassiosirophycidae</taxon>
        <taxon>Stephanodiscales</taxon>
        <taxon>Stephanodiscaceae</taxon>
        <taxon>Cyclotella</taxon>
    </lineage>
</organism>
<comment type="caution">
    <text evidence="8">The sequence shown here is derived from an EMBL/GenBank/DDBJ whole genome shotgun (WGS) entry which is preliminary data.</text>
</comment>
<keyword evidence="4" id="KW-0418">Kinase</keyword>
<dbReference type="InterPro" id="IPR011009">
    <property type="entry name" value="Kinase-like_dom_sf"/>
</dbReference>
<evidence type="ECO:0000313" key="9">
    <source>
        <dbReference type="Proteomes" id="UP001530400"/>
    </source>
</evidence>
<feature type="domain" description="Protein kinase" evidence="7">
    <location>
        <begin position="324"/>
        <end position="669"/>
    </location>
</feature>
<evidence type="ECO:0000256" key="3">
    <source>
        <dbReference type="ARBA" id="ARBA00022741"/>
    </source>
</evidence>
<evidence type="ECO:0000256" key="2">
    <source>
        <dbReference type="ARBA" id="ARBA00022679"/>
    </source>
</evidence>
<dbReference type="EC" id="2.7.11.1" evidence="1"/>
<evidence type="ECO:0000256" key="5">
    <source>
        <dbReference type="ARBA" id="ARBA00022840"/>
    </source>
</evidence>
<protein>
    <recommendedName>
        <fullName evidence="1">non-specific serine/threonine protein kinase</fullName>
        <ecNumber evidence="1">2.7.11.1</ecNumber>
    </recommendedName>
</protein>
<dbReference type="Gene3D" id="1.10.510.10">
    <property type="entry name" value="Transferase(Phosphotransferase) domain 1"/>
    <property type="match status" value="1"/>
</dbReference>
<dbReference type="PROSITE" id="PS50011">
    <property type="entry name" value="PROTEIN_KINASE_DOM"/>
    <property type="match status" value="1"/>
</dbReference>
<keyword evidence="3" id="KW-0547">Nucleotide-binding</keyword>
<dbReference type="PANTHER" id="PTHR43671">
    <property type="entry name" value="SERINE/THREONINE-PROTEIN KINASE NEK"/>
    <property type="match status" value="1"/>
</dbReference>
<evidence type="ECO:0000256" key="4">
    <source>
        <dbReference type="ARBA" id="ARBA00022777"/>
    </source>
</evidence>
<gene>
    <name evidence="8" type="ORF">ACHAWO_007663</name>
</gene>
<evidence type="ECO:0000256" key="6">
    <source>
        <dbReference type="SAM" id="MobiDB-lite"/>
    </source>
</evidence>
<feature type="region of interest" description="Disordered" evidence="6">
    <location>
        <begin position="1"/>
        <end position="26"/>
    </location>
</feature>
<sequence length="673" mass="76621">MNGTGPTARRRPPAPPPAPAFGGFNDRAYGSNATSCPYSAVRATVDRYESTDDGGQKKTRRKKSFLHRISNRSRWVDVLLLLGGVAKFVSMYHRRSATYLQHQRVASTLGTLHKHIQSITSTTPNQNYSWIDTWREKKMPFNTPALYRINEHGPSNKYIGMFRSKHLSSAKKSVLDERGYAIVDDLIFHSDDNRGHTDWALRDSECRPQSHQENEVDMSFSVPSIGFSDDEHSHEQQLYIDDGGDWDAYYAFDDDYIRSAEGTGLHEKLSEEVVKNQQCMRPSWYSIYHPTCNEIHSSVSGDQWMLGDDSLARNWESPSNHIDVPLSKYLGSGYYRDAFLLQRPFVHTNHKSSKLYTNVEASIEFDQVVFKSMKQLQDRSQTGTILGTSEDDEVMTEGWAYDPTDKYSYTELIEDMRKDAMVMELLTSSPRSANIYSYCALSSVIEFAPVDIEEYIMPSKGRHPKLIRRHADPEDHGLMEHPVNDHISPHEKLEIALEMAKCIAEMHGFADGPIAHVDVQAGQFFRGRDGLIKLVDYNRAEVLLYDIKADKYCKFVNGPPAEGMFRAPEENIDAPLTEKIDIFSLGNVFYSVLTGIMVHVGSDEAHRRIVEGINEPIADFYYDDPITAALAEAIELCWTYDAEERPTIFEIVQFLQKAVNADQSPHSELRKHR</sequence>
<dbReference type="AlphaFoldDB" id="A0ABD3Q314"/>
<dbReference type="Pfam" id="PF00069">
    <property type="entry name" value="Pkinase"/>
    <property type="match status" value="1"/>
</dbReference>
<dbReference type="PANTHER" id="PTHR43671:SF13">
    <property type="entry name" value="SERINE_THREONINE-PROTEIN KINASE NEK2"/>
    <property type="match status" value="1"/>
</dbReference>
<evidence type="ECO:0000313" key="8">
    <source>
        <dbReference type="EMBL" id="KAL3794889.1"/>
    </source>
</evidence>
<keyword evidence="2" id="KW-0808">Transferase</keyword>
<evidence type="ECO:0000259" key="7">
    <source>
        <dbReference type="PROSITE" id="PS50011"/>
    </source>
</evidence>
<keyword evidence="5" id="KW-0067">ATP-binding</keyword>
<evidence type="ECO:0000256" key="1">
    <source>
        <dbReference type="ARBA" id="ARBA00012513"/>
    </source>
</evidence>
<name>A0ABD3Q314_9STRA</name>